<evidence type="ECO:0000313" key="2">
    <source>
        <dbReference type="Proteomes" id="UP000046155"/>
    </source>
</evidence>
<dbReference type="RefSeq" id="WP_044665887.1">
    <property type="nucleotide sequence ID" value="NZ_CDRZ01000271.1"/>
</dbReference>
<protein>
    <submittedName>
        <fullName evidence="1">Uncharacterized protein</fullName>
    </submittedName>
</protein>
<organism evidence="1 2">
    <name type="scientific">Syntrophaceticus schinkii</name>
    <dbReference type="NCBI Taxonomy" id="499207"/>
    <lineage>
        <taxon>Bacteria</taxon>
        <taxon>Bacillati</taxon>
        <taxon>Bacillota</taxon>
        <taxon>Clostridia</taxon>
        <taxon>Thermoanaerobacterales</taxon>
        <taxon>Thermoanaerobacterales Family III. Incertae Sedis</taxon>
        <taxon>Syntrophaceticus</taxon>
    </lineage>
</organism>
<keyword evidence="2" id="KW-1185">Reference proteome</keyword>
<sequence>MSNVIDLTKPFLLKLRVYPEEVYLLNEILEIHKEMNQDLEPHQGNSDHIDILAALDETLDNVLSDAGDMIDNILFLSDTFAEECILVYNSLAQRLRKMVALEEVDETGAYRLPVYGYETEYLRFALEAEVDFAEETPELQQEIQVILDRVLSICNKCKEWNKKYCSSGDRLAAIKRTIGDLEIRDDALLTDVSEDIELAFVSCNYCFNSVPLNREKYSEPDQEILDIFDVYAELDLGILLDEPESREINIARARVILIPPEEHHSIYEACDAYSADLEDACATLYDEKGFLMSPLNTLNSGKVWFIDDFIIKQGYEKVAGDFLEWIKRHLAKEGAVVVYPVYSFTDKSPSGFNEIWHDTSCETNIKMRQFYAFHGFLPLQDTEYMFLSLS</sequence>
<dbReference type="Proteomes" id="UP000046155">
    <property type="component" value="Unassembled WGS sequence"/>
</dbReference>
<gene>
    <name evidence="1" type="ORF">SSCH_710016</name>
</gene>
<accession>A0A0B7MQU3</accession>
<reference evidence="2" key="1">
    <citation type="submission" date="2015-01" db="EMBL/GenBank/DDBJ databases">
        <authorList>
            <person name="Manzoor Shahid"/>
            <person name="Zubair Saima"/>
        </authorList>
    </citation>
    <scope>NUCLEOTIDE SEQUENCE [LARGE SCALE GENOMIC DNA]</scope>
    <source>
        <strain evidence="2">Sp3</strain>
    </source>
</reference>
<proteinExistence type="predicted"/>
<evidence type="ECO:0000313" key="1">
    <source>
        <dbReference type="EMBL" id="CEO90072.1"/>
    </source>
</evidence>
<dbReference type="EMBL" id="CDRZ01000271">
    <property type="protein sequence ID" value="CEO90072.1"/>
    <property type="molecule type" value="Genomic_DNA"/>
</dbReference>
<name>A0A0B7MQU3_9FIRM</name>
<dbReference type="AlphaFoldDB" id="A0A0B7MQU3"/>